<evidence type="ECO:0000313" key="3">
    <source>
        <dbReference type="EMBL" id="CAE5958360.1"/>
    </source>
</evidence>
<organism evidence="3 4">
    <name type="scientific">Arabidopsis arenosa</name>
    <name type="common">Sand rock-cress</name>
    <name type="synonym">Cardaminopsis arenosa</name>
    <dbReference type="NCBI Taxonomy" id="38785"/>
    <lineage>
        <taxon>Eukaryota</taxon>
        <taxon>Viridiplantae</taxon>
        <taxon>Streptophyta</taxon>
        <taxon>Embryophyta</taxon>
        <taxon>Tracheophyta</taxon>
        <taxon>Spermatophyta</taxon>
        <taxon>Magnoliopsida</taxon>
        <taxon>eudicotyledons</taxon>
        <taxon>Gunneridae</taxon>
        <taxon>Pentapetalae</taxon>
        <taxon>rosids</taxon>
        <taxon>malvids</taxon>
        <taxon>Brassicales</taxon>
        <taxon>Brassicaceae</taxon>
        <taxon>Camelineae</taxon>
        <taxon>Arabidopsis</taxon>
    </lineage>
</organism>
<feature type="region of interest" description="Disordered" evidence="1">
    <location>
        <begin position="1"/>
        <end position="45"/>
    </location>
</feature>
<dbReference type="InterPro" id="IPR003863">
    <property type="entry name" value="DUF220"/>
</dbReference>
<dbReference type="Pfam" id="PF02713">
    <property type="entry name" value="DUF220"/>
    <property type="match status" value="2"/>
</dbReference>
<accession>A0A8S1ZF16</accession>
<dbReference type="EMBL" id="LR999451">
    <property type="protein sequence ID" value="CAE5958360.1"/>
    <property type="molecule type" value="Genomic_DNA"/>
</dbReference>
<feature type="region of interest" description="Disordered" evidence="1">
    <location>
        <begin position="263"/>
        <end position="292"/>
    </location>
</feature>
<protein>
    <recommendedName>
        <fullName evidence="2">DUF220 domain-containing protein</fullName>
    </recommendedName>
</protein>
<feature type="compositionally biased region" description="Basic and acidic residues" evidence="1">
    <location>
        <begin position="21"/>
        <end position="45"/>
    </location>
</feature>
<evidence type="ECO:0000313" key="4">
    <source>
        <dbReference type="Proteomes" id="UP000682877"/>
    </source>
</evidence>
<sequence>MGISPGFGGLINQNTQQPPKAESKRSENVKSKSRSEINTHEERDEMKEQLKLWRHAEKKEQWQDVPAKVKVEIEDGICHMDMVFTLGLPPQAAYDVLTNPDNQSYSRIINQRHELLDNVSRKVLTDDGSSQTVEAEKAVAWKFLSWSGTIPISLDFVENRKNLSAVYMKRKMMFMKTFEGSWKLEPIYVDSERLCKGMKPKSREEYHKCSGGQGKIASKVTMNQTFQPSFPFNLPPLSWYIREITIKITKALIQDLQDMGAKLRESDERPENVKFKSKSETNTHEERDEMKHQLKLWRDAEKKEQWNDAPLKMKVERRNDLEWGMSTIEMQFTLGLPPQAAYDILTNPDNQPYSRIIKGRQLLENISRKVVSPDTGKGQLVDTEKAVAWNFLWFSGTIPIIANFIEHRQFLTVQYTVKNKMFINMFEGQYKVEPLYVDSELFCKHKKPTSTEEYEKCSHGQGRIGSKVTLDQMFKPSFLFNLPPISWYVRRITIKTMKTLIEDLQITSAVMRGI</sequence>
<dbReference type="Proteomes" id="UP000682877">
    <property type="component" value="Chromosome 1"/>
</dbReference>
<evidence type="ECO:0000256" key="1">
    <source>
        <dbReference type="SAM" id="MobiDB-lite"/>
    </source>
</evidence>
<gene>
    <name evidence="3" type="ORF">AARE701A_LOCUS1966</name>
</gene>
<keyword evidence="4" id="KW-1185">Reference proteome</keyword>
<name>A0A8S1ZF16_ARAAE</name>
<dbReference type="AlphaFoldDB" id="A0A8S1ZF16"/>
<dbReference type="PANTHER" id="PTHR31385">
    <property type="entry name" value="PUTATIVE (DUF220)-RELATED"/>
    <property type="match status" value="1"/>
</dbReference>
<evidence type="ECO:0000259" key="2">
    <source>
        <dbReference type="Pfam" id="PF02713"/>
    </source>
</evidence>
<feature type="domain" description="DUF220" evidence="2">
    <location>
        <begin position="395"/>
        <end position="467"/>
    </location>
</feature>
<proteinExistence type="predicted"/>
<dbReference type="PANTHER" id="PTHR31385:SF4">
    <property type="entry name" value="F28C11.15-RELATED"/>
    <property type="match status" value="1"/>
</dbReference>
<feature type="domain" description="DUF220" evidence="2">
    <location>
        <begin position="147"/>
        <end position="219"/>
    </location>
</feature>
<reference evidence="3" key="1">
    <citation type="submission" date="2021-01" db="EMBL/GenBank/DDBJ databases">
        <authorList>
            <person name="Bezrukov I."/>
        </authorList>
    </citation>
    <scope>NUCLEOTIDE SEQUENCE</scope>
</reference>